<dbReference type="RefSeq" id="XP_007397996.1">
    <property type="nucleotide sequence ID" value="XM_007397934.1"/>
</dbReference>
<keyword evidence="4" id="KW-1185">Reference proteome</keyword>
<dbReference type="Pfam" id="PF20152">
    <property type="entry name" value="DUF6534"/>
    <property type="match status" value="1"/>
</dbReference>
<name>K5W334_PHACS</name>
<dbReference type="InterPro" id="IPR045339">
    <property type="entry name" value="DUF6534"/>
</dbReference>
<organism evidence="3 4">
    <name type="scientific">Phanerochaete carnosa (strain HHB-10118-sp)</name>
    <name type="common">White-rot fungus</name>
    <name type="synonym">Peniophora carnosa</name>
    <dbReference type="NCBI Taxonomy" id="650164"/>
    <lineage>
        <taxon>Eukaryota</taxon>
        <taxon>Fungi</taxon>
        <taxon>Dikarya</taxon>
        <taxon>Basidiomycota</taxon>
        <taxon>Agaricomycotina</taxon>
        <taxon>Agaricomycetes</taxon>
        <taxon>Polyporales</taxon>
        <taxon>Phanerochaetaceae</taxon>
        <taxon>Phanerochaete</taxon>
    </lineage>
</organism>
<dbReference type="PANTHER" id="PTHR40465:SF1">
    <property type="entry name" value="DUF6534 DOMAIN-CONTAINING PROTEIN"/>
    <property type="match status" value="1"/>
</dbReference>
<feature type="transmembrane region" description="Helical" evidence="1">
    <location>
        <begin position="125"/>
        <end position="150"/>
    </location>
</feature>
<gene>
    <name evidence="3" type="ORF">PHACADRAFT_211002</name>
</gene>
<dbReference type="EMBL" id="JH930474">
    <property type="protein sequence ID" value="EKM53304.1"/>
    <property type="molecule type" value="Genomic_DNA"/>
</dbReference>
<evidence type="ECO:0000256" key="1">
    <source>
        <dbReference type="SAM" id="Phobius"/>
    </source>
</evidence>
<evidence type="ECO:0000313" key="3">
    <source>
        <dbReference type="EMBL" id="EKM53304.1"/>
    </source>
</evidence>
<feature type="transmembrane region" description="Helical" evidence="1">
    <location>
        <begin position="98"/>
        <end position="118"/>
    </location>
</feature>
<dbReference type="AlphaFoldDB" id="K5W334"/>
<dbReference type="PANTHER" id="PTHR40465">
    <property type="entry name" value="CHROMOSOME 1, WHOLE GENOME SHOTGUN SEQUENCE"/>
    <property type="match status" value="1"/>
</dbReference>
<evidence type="ECO:0000313" key="4">
    <source>
        <dbReference type="Proteomes" id="UP000008370"/>
    </source>
</evidence>
<proteinExistence type="predicted"/>
<feature type="transmembrane region" description="Helical" evidence="1">
    <location>
        <begin position="232"/>
        <end position="250"/>
    </location>
</feature>
<feature type="transmembrane region" description="Helical" evidence="1">
    <location>
        <begin position="20"/>
        <end position="42"/>
    </location>
</feature>
<feature type="transmembrane region" description="Helical" evidence="1">
    <location>
        <begin position="199"/>
        <end position="226"/>
    </location>
</feature>
<keyword evidence="1" id="KW-1133">Transmembrane helix</keyword>
<feature type="transmembrane region" description="Helical" evidence="1">
    <location>
        <begin position="162"/>
        <end position="187"/>
    </location>
</feature>
<evidence type="ECO:0000259" key="2">
    <source>
        <dbReference type="Pfam" id="PF20152"/>
    </source>
</evidence>
<sequence length="324" mass="35343">MADPYALLPVLHLDNTLGAAYIGNILAAILYGLTSIQTYIFFDRYKDGRTLRSLVLFLWALDTVHLALICDTIYYYAITNFSNPLAMVSVTKTIMVHVMFTGVSDAIVRGIFMYRVWLVSQGKRLLFLAILLPSLVCFAGSIGFAIRGLQIGTYAGIADISWILYTAFGTGVVADAAIAAALCYFLAKRRTGIQRTDSIVQMLIVYSVNTGVLTSLCAMCVLVAYATMPGNFIFISFYFVLPKLFLNSLLSTLNAREKLRGIGGSGAAAPIPLNAMVRSNNSSKQPASGVSDDRHLAIQIQTAVDTITDSAHSLTEKKWAEQYP</sequence>
<feature type="transmembrane region" description="Helical" evidence="1">
    <location>
        <begin position="54"/>
        <end position="78"/>
    </location>
</feature>
<dbReference type="InParanoid" id="K5W334"/>
<dbReference type="GeneID" id="18913050"/>
<dbReference type="Proteomes" id="UP000008370">
    <property type="component" value="Unassembled WGS sequence"/>
</dbReference>
<dbReference type="OrthoDB" id="3268207at2759"/>
<feature type="domain" description="DUF6534" evidence="2">
    <location>
        <begin position="172"/>
        <end position="257"/>
    </location>
</feature>
<accession>K5W334</accession>
<keyword evidence="1" id="KW-0472">Membrane</keyword>
<dbReference type="HOGENOM" id="CLU_046025_5_4_1"/>
<reference evidence="3 4" key="1">
    <citation type="journal article" date="2012" name="BMC Genomics">
        <title>Comparative genomics of the white-rot fungi, Phanerochaete carnosa and P. chrysosporium, to elucidate the genetic basis of the distinct wood types they colonize.</title>
        <authorList>
            <person name="Suzuki H."/>
            <person name="MacDonald J."/>
            <person name="Syed K."/>
            <person name="Salamov A."/>
            <person name="Hori C."/>
            <person name="Aerts A."/>
            <person name="Henrissat B."/>
            <person name="Wiebenga A."/>
            <person name="vanKuyk P.A."/>
            <person name="Barry K."/>
            <person name="Lindquist E."/>
            <person name="LaButti K."/>
            <person name="Lapidus A."/>
            <person name="Lucas S."/>
            <person name="Coutinho P."/>
            <person name="Gong Y."/>
            <person name="Samejima M."/>
            <person name="Mahadevan R."/>
            <person name="Abou-Zaid M."/>
            <person name="de Vries R.P."/>
            <person name="Igarashi K."/>
            <person name="Yadav J.S."/>
            <person name="Grigoriev I.V."/>
            <person name="Master E.R."/>
        </authorList>
    </citation>
    <scope>NUCLEOTIDE SEQUENCE [LARGE SCALE GENOMIC DNA]</scope>
    <source>
        <strain evidence="3 4">HHB-10118-sp</strain>
    </source>
</reference>
<keyword evidence="1" id="KW-0812">Transmembrane</keyword>
<dbReference type="KEGG" id="pco:PHACADRAFT_211002"/>
<protein>
    <recommendedName>
        <fullName evidence="2">DUF6534 domain-containing protein</fullName>
    </recommendedName>
</protein>